<evidence type="ECO:0000259" key="2">
    <source>
        <dbReference type="Pfam" id="PF13529"/>
    </source>
</evidence>
<comment type="caution">
    <text evidence="3">The sequence shown here is derived from an EMBL/GenBank/DDBJ whole genome shotgun (WGS) entry which is preliminary data.</text>
</comment>
<dbReference type="RefSeq" id="WP_235932492.1">
    <property type="nucleotide sequence ID" value="NZ_BIXY01000010.1"/>
</dbReference>
<accession>A0A5A5T7I8</accession>
<reference evidence="3 4" key="1">
    <citation type="submission" date="2019-01" db="EMBL/GenBank/DDBJ databases">
        <title>Draft genome sequence of Dictyobacter sp. Uno17.</title>
        <authorList>
            <person name="Wang C.M."/>
            <person name="Zheng Y."/>
            <person name="Sakai Y."/>
            <person name="Abe K."/>
            <person name="Yokota A."/>
            <person name="Yabe S."/>
        </authorList>
    </citation>
    <scope>NUCLEOTIDE SEQUENCE [LARGE SCALE GENOMIC DNA]</scope>
    <source>
        <strain evidence="3 4">Uno17</strain>
    </source>
</reference>
<feature type="domain" description="Peptidase C39-like" evidence="2">
    <location>
        <begin position="270"/>
        <end position="413"/>
    </location>
</feature>
<keyword evidence="4" id="KW-1185">Reference proteome</keyword>
<dbReference type="AlphaFoldDB" id="A0A5A5T7I8"/>
<evidence type="ECO:0000313" key="3">
    <source>
        <dbReference type="EMBL" id="GCF07441.1"/>
    </source>
</evidence>
<dbReference type="InterPro" id="IPR039564">
    <property type="entry name" value="Peptidase_C39-like"/>
</dbReference>
<keyword evidence="1" id="KW-1133">Transmembrane helix</keyword>
<keyword evidence="1" id="KW-0472">Membrane</keyword>
<sequence>MTCLFSRQHHSSAWRVTSGCLVILTLLFIHMYTQPSPVHMHASASQQYDEFWQQQSRQDFQRWFLNGVQVQNWGTHVNVQLEPANKLNCSVTDIDGGEASYARLVRLCAGRDPYKAHMYHGKLNYYNGGSFYFGTLVSPVHIPKRPVTALIASWNASTPVGTWLEIHIRVRRDVNWTHWYALPIWASSNQTITRHSIAGQDDATGNVDTDTFRTRGKPATAYQFSMTLFSTTASISAHLKRFSAIASYDTDGDHIPVIRADRAAWGSQLAVPQRSQMLPAYRGLGFGGGGEAWCSPTSTSMVMDYWSTILKSPALNQTVPYTARSTYDYTYEGTGNWPFNTAHAGSYGLKSFVTRMYSLSQIEPWIKAGVPIIISIAYGRGELLNSPIPSSDGHLLVIRGFTRTGDVITNDPAAANNVDVQIIYWRANLQHVWLAASAGTAYIIYPENWIIPTVNRLASW</sequence>
<evidence type="ECO:0000313" key="4">
    <source>
        <dbReference type="Proteomes" id="UP000322530"/>
    </source>
</evidence>
<evidence type="ECO:0000256" key="1">
    <source>
        <dbReference type="SAM" id="Phobius"/>
    </source>
</evidence>
<name>A0A5A5T7I8_9CHLR</name>
<dbReference type="Gene3D" id="3.90.70.10">
    <property type="entry name" value="Cysteine proteinases"/>
    <property type="match status" value="1"/>
</dbReference>
<dbReference type="EMBL" id="BIXY01000010">
    <property type="protein sequence ID" value="GCF07441.1"/>
    <property type="molecule type" value="Genomic_DNA"/>
</dbReference>
<feature type="transmembrane region" description="Helical" evidence="1">
    <location>
        <begin position="12"/>
        <end position="32"/>
    </location>
</feature>
<protein>
    <recommendedName>
        <fullName evidence="2">Peptidase C39-like domain-containing protein</fullName>
    </recommendedName>
</protein>
<proteinExistence type="predicted"/>
<dbReference type="Pfam" id="PF13529">
    <property type="entry name" value="Peptidase_C39_2"/>
    <property type="match status" value="1"/>
</dbReference>
<organism evidence="3 4">
    <name type="scientific">Dictyobacter arantiisoli</name>
    <dbReference type="NCBI Taxonomy" id="2014874"/>
    <lineage>
        <taxon>Bacteria</taxon>
        <taxon>Bacillati</taxon>
        <taxon>Chloroflexota</taxon>
        <taxon>Ktedonobacteria</taxon>
        <taxon>Ktedonobacterales</taxon>
        <taxon>Dictyobacteraceae</taxon>
        <taxon>Dictyobacter</taxon>
    </lineage>
</organism>
<gene>
    <name evidence="3" type="ORF">KDI_10050</name>
</gene>
<keyword evidence="1" id="KW-0812">Transmembrane</keyword>
<dbReference type="Proteomes" id="UP000322530">
    <property type="component" value="Unassembled WGS sequence"/>
</dbReference>